<keyword evidence="1" id="KW-0560">Oxidoreductase</keyword>
<dbReference type="RefSeq" id="WP_222824024.1">
    <property type="nucleotide sequence ID" value="NZ_JAHWXP010000001.1"/>
</dbReference>
<evidence type="ECO:0000313" key="2">
    <source>
        <dbReference type="EMBL" id="MBY8336360.1"/>
    </source>
</evidence>
<gene>
    <name evidence="2" type="ORF">KYN89_04805</name>
</gene>
<dbReference type="NCBIfam" id="NF004846">
    <property type="entry name" value="PRK06197.1"/>
    <property type="match status" value="1"/>
</dbReference>
<keyword evidence="3" id="KW-1185">Reference proteome</keyword>
<dbReference type="CDD" id="cd05327">
    <property type="entry name" value="retinol-DH_like_SDR_c_like"/>
    <property type="match status" value="1"/>
</dbReference>
<dbReference type="InterPro" id="IPR002347">
    <property type="entry name" value="SDR_fam"/>
</dbReference>
<dbReference type="EMBL" id="JAHWXP010000001">
    <property type="protein sequence ID" value="MBY8336360.1"/>
    <property type="molecule type" value="Genomic_DNA"/>
</dbReference>
<evidence type="ECO:0000313" key="3">
    <source>
        <dbReference type="Proteomes" id="UP000759298"/>
    </source>
</evidence>
<protein>
    <submittedName>
        <fullName evidence="2">SDR family NAD(P)-dependent oxidoreductase</fullName>
    </submittedName>
</protein>
<comment type="caution">
    <text evidence="2">The sequence shown here is derived from an EMBL/GenBank/DDBJ whole genome shotgun (WGS) entry which is preliminary data.</text>
</comment>
<dbReference type="Proteomes" id="UP000759298">
    <property type="component" value="Unassembled WGS sequence"/>
</dbReference>
<dbReference type="PRINTS" id="PR00081">
    <property type="entry name" value="GDHRDH"/>
</dbReference>
<evidence type="ECO:0000256" key="1">
    <source>
        <dbReference type="ARBA" id="ARBA00023002"/>
    </source>
</evidence>
<dbReference type="PANTHER" id="PTHR43157">
    <property type="entry name" value="PHOSPHATIDYLINOSITOL-GLYCAN BIOSYNTHESIS CLASS F PROTEIN-RELATED"/>
    <property type="match status" value="1"/>
</dbReference>
<dbReference type="Gene3D" id="3.40.50.720">
    <property type="entry name" value="NAD(P)-binding Rossmann-like Domain"/>
    <property type="match status" value="1"/>
</dbReference>
<dbReference type="PANTHER" id="PTHR43157:SF31">
    <property type="entry name" value="PHOSPHATIDYLINOSITOL-GLYCAN BIOSYNTHESIS CLASS F PROTEIN"/>
    <property type="match status" value="1"/>
</dbReference>
<name>A0ABS7PBC8_9SPHN</name>
<reference evidence="2 3" key="1">
    <citation type="submission" date="2021-07" db="EMBL/GenBank/DDBJ databases">
        <title>Alteriqipengyuania abyssalis NZ-12B nov, sp.nov isolated from deep sea sponge in pacific ocean.</title>
        <authorList>
            <person name="Tareen S."/>
            <person name="Wink J."/>
        </authorList>
    </citation>
    <scope>NUCLEOTIDE SEQUENCE [LARGE SCALE GENOMIC DNA]</scope>
    <source>
        <strain evidence="2 3">NZ-12B</strain>
    </source>
</reference>
<accession>A0ABS7PBC8</accession>
<sequence>MSGFTFDDIPDQTGRTALVTGANTGIGFHIAEMLAKNGAKVLLGCRNRDRAESARQDLLKLAPGAEIEIVELDLADMASVRAAADSIESLDLLINNAGIMWVPHAIGTGGAEMHFAVNHLGHFALTSLLLPALAKGKNPRVVVQSSIAHRPASIDFENLAGERGYALQKFYGQSKLANLMFAIELDRRLRAAGSPIASIACHPGVAKTELTRQVGWAKLVMPVAAPLLNTAKQGALPALQAATDPAAQGGEYYGPYGFMEARGATSGRAVATATARDPLLATRLWEISKDMTGVDPQLQPAT</sequence>
<dbReference type="InterPro" id="IPR036291">
    <property type="entry name" value="NAD(P)-bd_dom_sf"/>
</dbReference>
<proteinExistence type="predicted"/>
<dbReference type="Pfam" id="PF00106">
    <property type="entry name" value="adh_short"/>
    <property type="match status" value="1"/>
</dbReference>
<dbReference type="SUPFAM" id="SSF51735">
    <property type="entry name" value="NAD(P)-binding Rossmann-fold domains"/>
    <property type="match status" value="1"/>
</dbReference>
<organism evidence="2 3">
    <name type="scientific">Alteriqipengyuania abyssalis</name>
    <dbReference type="NCBI Taxonomy" id="2860200"/>
    <lineage>
        <taxon>Bacteria</taxon>
        <taxon>Pseudomonadati</taxon>
        <taxon>Pseudomonadota</taxon>
        <taxon>Alphaproteobacteria</taxon>
        <taxon>Sphingomonadales</taxon>
        <taxon>Erythrobacteraceae</taxon>
        <taxon>Alteriqipengyuania</taxon>
    </lineage>
</organism>